<dbReference type="RefSeq" id="WP_285070038.1">
    <property type="nucleotide sequence ID" value="NZ_JASOPA010000001.1"/>
</dbReference>
<accession>A0AAW6Y6L2</accession>
<feature type="region of interest" description="Disordered" evidence="2">
    <location>
        <begin position="277"/>
        <end position="299"/>
    </location>
</feature>
<organism evidence="3 4">
    <name type="scientific">Neisseria subflava</name>
    <dbReference type="NCBI Taxonomy" id="28449"/>
    <lineage>
        <taxon>Bacteria</taxon>
        <taxon>Pseudomonadati</taxon>
        <taxon>Pseudomonadota</taxon>
        <taxon>Betaproteobacteria</taxon>
        <taxon>Neisseriales</taxon>
        <taxon>Neisseriaceae</taxon>
        <taxon>Neisseria</taxon>
    </lineage>
</organism>
<reference evidence="3" key="1">
    <citation type="submission" date="2023-05" db="EMBL/GenBank/DDBJ databases">
        <title>Cataloging the Phylogenetic Diversity of Human Bladder Bacteria.</title>
        <authorList>
            <person name="Du J."/>
        </authorList>
    </citation>
    <scope>NUCLEOTIDE SEQUENCE</scope>
    <source>
        <strain evidence="3">UMB1050</strain>
    </source>
</reference>
<evidence type="ECO:0000313" key="3">
    <source>
        <dbReference type="EMBL" id="MDK7241733.1"/>
    </source>
</evidence>
<proteinExistence type="predicted"/>
<sequence>MDTNNTPLKIKLSAALPVALATGADKVRTFKGVANSGKPFGYGGYQAVVDLAQLSHKASVPVLLEHSPVKMAGVCSLSVTADGLIAEGSLLSNEFGTQIAEAADQGFPWEMSVYAQAESYEELAAGAVLSVNGNEVTGPAVILRRCAIREVSFTAVGVDGETEAVVLSDGSPLPDIFKQPLELSMTPEEKKAFDDLKAEVDTLKAEKAEAEKKLKEAEAAAKKNQVKAKLSAAGFKETEDGKFEGLSDATMTVLLSADIEAAEAMIADLKPKAAQSSVPPALLSESAGKGESEYTGEAEGKFSVASHKGLLGGSYV</sequence>
<name>A0AAW6Y6L2_NEISU</name>
<evidence type="ECO:0008006" key="5">
    <source>
        <dbReference type="Google" id="ProtNLM"/>
    </source>
</evidence>
<keyword evidence="1" id="KW-0175">Coiled coil</keyword>
<gene>
    <name evidence="3" type="ORF">QP451_01575</name>
</gene>
<protein>
    <recommendedName>
        <fullName evidence="5">HK97 family phage prohead protease</fullName>
    </recommendedName>
</protein>
<feature type="coiled-coil region" evidence="1">
    <location>
        <begin position="193"/>
        <end position="227"/>
    </location>
</feature>
<evidence type="ECO:0000256" key="2">
    <source>
        <dbReference type="SAM" id="MobiDB-lite"/>
    </source>
</evidence>
<dbReference type="Proteomes" id="UP001236303">
    <property type="component" value="Unassembled WGS sequence"/>
</dbReference>
<evidence type="ECO:0000256" key="1">
    <source>
        <dbReference type="SAM" id="Coils"/>
    </source>
</evidence>
<evidence type="ECO:0000313" key="4">
    <source>
        <dbReference type="Proteomes" id="UP001236303"/>
    </source>
</evidence>
<dbReference type="EMBL" id="JASOPA010000001">
    <property type="protein sequence ID" value="MDK7241733.1"/>
    <property type="molecule type" value="Genomic_DNA"/>
</dbReference>
<comment type="caution">
    <text evidence="3">The sequence shown here is derived from an EMBL/GenBank/DDBJ whole genome shotgun (WGS) entry which is preliminary data.</text>
</comment>
<dbReference type="AlphaFoldDB" id="A0AAW6Y6L2"/>